<evidence type="ECO:0000313" key="1">
    <source>
        <dbReference type="EMBL" id="QKM62575.1"/>
    </source>
</evidence>
<organism evidence="1 2">
    <name type="scientific">Polynucleobacter antarcticus</name>
    <dbReference type="NCBI Taxonomy" id="1743162"/>
    <lineage>
        <taxon>Bacteria</taxon>
        <taxon>Pseudomonadati</taxon>
        <taxon>Pseudomonadota</taxon>
        <taxon>Betaproteobacteria</taxon>
        <taxon>Burkholderiales</taxon>
        <taxon>Burkholderiaceae</taxon>
        <taxon>Polynucleobacter</taxon>
    </lineage>
</organism>
<keyword evidence="2" id="KW-1185">Reference proteome</keyword>
<dbReference type="Proteomes" id="UP000500806">
    <property type="component" value="Chromosome"/>
</dbReference>
<dbReference type="EMBL" id="CP028941">
    <property type="protein sequence ID" value="QKM62575.1"/>
    <property type="molecule type" value="Genomic_DNA"/>
</dbReference>
<dbReference type="KEGG" id="pani:DCO16_05535"/>
<accession>A0A6M9PUX6</accession>
<evidence type="ECO:0000313" key="2">
    <source>
        <dbReference type="Proteomes" id="UP000500806"/>
    </source>
</evidence>
<dbReference type="AlphaFoldDB" id="A0A6M9PUX6"/>
<reference evidence="1 2" key="1">
    <citation type="submission" date="2018-04" db="EMBL/GenBank/DDBJ databases">
        <title>Polynucleobacter sp. LimPoW16 genome.</title>
        <authorList>
            <person name="Hahn M.W."/>
        </authorList>
    </citation>
    <scope>NUCLEOTIDE SEQUENCE [LARGE SCALE GENOMIC DNA]</scope>
    <source>
        <strain evidence="1 2">LimPoW16</strain>
    </source>
</reference>
<name>A0A6M9PUX6_9BURK</name>
<proteinExistence type="predicted"/>
<sequence>MGDVEYLMTTKSLFTNSYKFKMIKSALLTLFLVMYNPLTYAVSQEQGEVVKKLFACSSVKVTPDKGQMDTGNIQAKGCFRSNIYVYATTTGSRFNVMVGLADLGSKEVKTVTEFAKGVGYVNLDNQSEVSSGKLKGIPLGAYALTKAGDGVDMFIPFSEVDKPTQYWNTH</sequence>
<gene>
    <name evidence="1" type="ORF">DCO16_05535</name>
</gene>
<protein>
    <submittedName>
        <fullName evidence="1">Uncharacterized protein</fullName>
    </submittedName>
</protein>